<feature type="transmembrane region" description="Helical" evidence="11">
    <location>
        <begin position="70"/>
        <end position="90"/>
    </location>
</feature>
<proteinExistence type="predicted"/>
<dbReference type="PROSITE" id="PS50893">
    <property type="entry name" value="ABC_TRANSPORTER_2"/>
    <property type="match status" value="1"/>
</dbReference>
<dbReference type="InterPro" id="IPR003439">
    <property type="entry name" value="ABC_transporter-like_ATP-bd"/>
</dbReference>
<evidence type="ECO:0000259" key="13">
    <source>
        <dbReference type="PROSITE" id="PS50929"/>
    </source>
</evidence>
<dbReference type="FunFam" id="3.40.50.300:FF:000218">
    <property type="entry name" value="Multidrug ABC transporter ATP-binding protein"/>
    <property type="match status" value="1"/>
</dbReference>
<dbReference type="InterPro" id="IPR027417">
    <property type="entry name" value="P-loop_NTPase"/>
</dbReference>
<evidence type="ECO:0000256" key="11">
    <source>
        <dbReference type="SAM" id="Phobius"/>
    </source>
</evidence>
<evidence type="ECO:0000256" key="10">
    <source>
        <dbReference type="ARBA" id="ARBA00023136"/>
    </source>
</evidence>
<dbReference type="NCBIfam" id="TIGR02203">
    <property type="entry name" value="MsbA_lipidA"/>
    <property type="match status" value="1"/>
</dbReference>
<comment type="subcellular location">
    <subcellularLocation>
        <location evidence="1">Cell membrane</location>
        <topology evidence="1">Multi-pass membrane protein</topology>
    </subcellularLocation>
</comment>
<keyword evidence="6 14" id="KW-0067">ATP-binding</keyword>
<evidence type="ECO:0000256" key="4">
    <source>
        <dbReference type="ARBA" id="ARBA00022692"/>
    </source>
</evidence>
<keyword evidence="5" id="KW-0547">Nucleotide-binding</keyword>
<dbReference type="InterPro" id="IPR017871">
    <property type="entry name" value="ABC_transporter-like_CS"/>
</dbReference>
<evidence type="ECO:0000256" key="2">
    <source>
        <dbReference type="ARBA" id="ARBA00022448"/>
    </source>
</evidence>
<dbReference type="InterPro" id="IPR011527">
    <property type="entry name" value="ABC1_TM_dom"/>
</dbReference>
<dbReference type="Proteomes" id="UP000054262">
    <property type="component" value="Unassembled WGS sequence"/>
</dbReference>
<name>A0P7Q0_9PROT</name>
<dbReference type="EMBL" id="AAUX01000001">
    <property type="protein sequence ID" value="EAV47560.1"/>
    <property type="molecule type" value="Genomic_DNA"/>
</dbReference>
<dbReference type="PROSITE" id="PS50929">
    <property type="entry name" value="ABC_TM1F"/>
    <property type="match status" value="1"/>
</dbReference>
<dbReference type="AlphaFoldDB" id="A0P7Q0"/>
<keyword evidence="2" id="KW-0813">Transport</keyword>
<accession>A0P7Q0</accession>
<dbReference type="GO" id="GO:0005886">
    <property type="term" value="C:plasma membrane"/>
    <property type="evidence" value="ECO:0007669"/>
    <property type="project" value="UniProtKB-SubCell"/>
</dbReference>
<protein>
    <submittedName>
        <fullName evidence="14">Lipid A export ATP-binding/permease protein MsbA</fullName>
    </submittedName>
</protein>
<dbReference type="GO" id="GO:0034040">
    <property type="term" value="F:ATPase-coupled lipid transmembrane transporter activity"/>
    <property type="evidence" value="ECO:0007669"/>
    <property type="project" value="InterPro"/>
</dbReference>
<evidence type="ECO:0000313" key="15">
    <source>
        <dbReference type="Proteomes" id="UP000054262"/>
    </source>
</evidence>
<dbReference type="OrthoDB" id="8554730at2"/>
<dbReference type="InterPro" id="IPR036640">
    <property type="entry name" value="ABC1_TM_sf"/>
</dbReference>
<organism evidence="14 15">
    <name type="scientific">Methylophilales bacterium HTCC2181</name>
    <dbReference type="NCBI Taxonomy" id="383631"/>
    <lineage>
        <taxon>Bacteria</taxon>
        <taxon>Pseudomonadati</taxon>
        <taxon>Pseudomonadota</taxon>
        <taxon>Betaproteobacteria</taxon>
        <taxon>Nitrosomonadales</taxon>
        <taxon>OM43 clade</taxon>
    </lineage>
</organism>
<dbReference type="GO" id="GO:0015421">
    <property type="term" value="F:ABC-type oligopeptide transporter activity"/>
    <property type="evidence" value="ECO:0007669"/>
    <property type="project" value="TreeGrafter"/>
</dbReference>
<feature type="domain" description="ABC transmembrane type-1" evidence="13">
    <location>
        <begin position="34"/>
        <end position="309"/>
    </location>
</feature>
<keyword evidence="15" id="KW-1185">Reference proteome</keyword>
<evidence type="ECO:0000256" key="8">
    <source>
        <dbReference type="ARBA" id="ARBA00022989"/>
    </source>
</evidence>
<keyword evidence="7" id="KW-1278">Translocase</keyword>
<keyword evidence="3" id="KW-1003">Cell membrane</keyword>
<dbReference type="PANTHER" id="PTHR43394:SF1">
    <property type="entry name" value="ATP-BINDING CASSETTE SUB-FAMILY B MEMBER 10, MITOCHONDRIAL"/>
    <property type="match status" value="1"/>
</dbReference>
<evidence type="ECO:0000256" key="9">
    <source>
        <dbReference type="ARBA" id="ARBA00023055"/>
    </source>
</evidence>
<dbReference type="PANTHER" id="PTHR43394">
    <property type="entry name" value="ATP-DEPENDENT PERMEASE MDL1, MITOCHONDRIAL"/>
    <property type="match status" value="1"/>
</dbReference>
<dbReference type="InterPro" id="IPR039421">
    <property type="entry name" value="Type_1_exporter"/>
</dbReference>
<evidence type="ECO:0000313" key="14">
    <source>
        <dbReference type="EMBL" id="EAV47560.1"/>
    </source>
</evidence>
<keyword evidence="8 11" id="KW-1133">Transmembrane helix</keyword>
<keyword evidence="10 11" id="KW-0472">Membrane</keyword>
<dbReference type="Pfam" id="PF00005">
    <property type="entry name" value="ABC_tran"/>
    <property type="match status" value="1"/>
</dbReference>
<feature type="domain" description="ABC transporter" evidence="12">
    <location>
        <begin position="342"/>
        <end position="578"/>
    </location>
</feature>
<dbReference type="SMART" id="SM00382">
    <property type="entry name" value="AAA"/>
    <property type="match status" value="1"/>
</dbReference>
<evidence type="ECO:0000259" key="12">
    <source>
        <dbReference type="PROSITE" id="PS50893"/>
    </source>
</evidence>
<dbReference type="SUPFAM" id="SSF90123">
    <property type="entry name" value="ABC transporter transmembrane region"/>
    <property type="match status" value="1"/>
</dbReference>
<evidence type="ECO:0000256" key="6">
    <source>
        <dbReference type="ARBA" id="ARBA00022840"/>
    </source>
</evidence>
<evidence type="ECO:0000256" key="3">
    <source>
        <dbReference type="ARBA" id="ARBA00022475"/>
    </source>
</evidence>
<dbReference type="SUPFAM" id="SSF52540">
    <property type="entry name" value="P-loop containing nucleoside triphosphate hydrolases"/>
    <property type="match status" value="1"/>
</dbReference>
<gene>
    <name evidence="14" type="ORF">MB2181_05765</name>
</gene>
<dbReference type="GO" id="GO:0016887">
    <property type="term" value="F:ATP hydrolysis activity"/>
    <property type="evidence" value="ECO:0007669"/>
    <property type="project" value="InterPro"/>
</dbReference>
<dbReference type="InterPro" id="IPR011917">
    <property type="entry name" value="ABC_transpr_lipidA"/>
</dbReference>
<comment type="caution">
    <text evidence="14">The sequence shown here is derived from an EMBL/GenBank/DDBJ whole genome shotgun (WGS) entry which is preliminary data.</text>
</comment>
<dbReference type="Pfam" id="PF00664">
    <property type="entry name" value="ABC_membrane"/>
    <property type="match status" value="1"/>
</dbReference>
<reference evidence="14 15" key="1">
    <citation type="submission" date="2006-11" db="EMBL/GenBank/DDBJ databases">
        <authorList>
            <person name="Giovannoni S."/>
            <person name="Vergin K."/>
            <person name="Ferriera S."/>
            <person name="Johnson J."/>
            <person name="Kravitz S."/>
            <person name="Beeson K."/>
            <person name="Sutton G."/>
            <person name="Rogers Y.-H."/>
            <person name="Friedman R."/>
            <person name="Frazier M."/>
            <person name="Venter J.C."/>
        </authorList>
    </citation>
    <scope>NUCLEOTIDE SEQUENCE [LARGE SCALE GENOMIC DNA]</scope>
    <source>
        <strain evidence="14 15">HTCC2181</strain>
    </source>
</reference>
<dbReference type="CDD" id="cd18552">
    <property type="entry name" value="ABC_6TM_MsbA_like"/>
    <property type="match status" value="1"/>
</dbReference>
<evidence type="ECO:0000256" key="1">
    <source>
        <dbReference type="ARBA" id="ARBA00004651"/>
    </source>
</evidence>
<dbReference type="Gene3D" id="3.40.50.300">
    <property type="entry name" value="P-loop containing nucleotide triphosphate hydrolases"/>
    <property type="match status" value="1"/>
</dbReference>
<evidence type="ECO:0000256" key="5">
    <source>
        <dbReference type="ARBA" id="ARBA00022741"/>
    </source>
</evidence>
<keyword evidence="4 11" id="KW-0812">Transmembrane</keyword>
<feature type="transmembrane region" description="Helical" evidence="11">
    <location>
        <begin position="30"/>
        <end position="50"/>
    </location>
</feature>
<dbReference type="InterPro" id="IPR003593">
    <property type="entry name" value="AAA+_ATPase"/>
</dbReference>
<keyword evidence="9" id="KW-0445">Lipid transport</keyword>
<dbReference type="GO" id="GO:0005524">
    <property type="term" value="F:ATP binding"/>
    <property type="evidence" value="ECO:0007669"/>
    <property type="project" value="UniProtKB-KW"/>
</dbReference>
<dbReference type="Gene3D" id="1.20.1560.10">
    <property type="entry name" value="ABC transporter type 1, transmembrane domain"/>
    <property type="match status" value="1"/>
</dbReference>
<dbReference type="PROSITE" id="PS00211">
    <property type="entry name" value="ABC_TRANSPORTER_1"/>
    <property type="match status" value="1"/>
</dbReference>
<sequence>MLNDKIKKSQQPSFKVIYLRLLKYALKYKLILSFSIISLFILALTNTGFLALIKKITDEGLVEKSADASMLLPIAIVLLMSLRGLAGFISSYSMRWVSRKIVEDLRFDSFKRIMALPVKFFDNNAAGNIVSKLTYETEQLSTIVTKVALDAIRDVLTVIGIVGYMLYLDWFLTLIFAVMAPIMALYLKKVSPRLRQAGSEVQESMGDMTRISEEAIASQRIVKIFGTAFFELKRFTNITIRNRKMHTKLAKMSGINSLVIEVMSAIALASVVFYSISHFTAGEFAAFVGALLMLISPIKKITAINEQIQVGYAAAISIFSVMDEPEEKNAGKKVLNKIKGEIHFNNVTFSYPGERNPAINKISFSTKPGEKIALVGKSGGGKTTLINLIPRLYEITEGEIQIDSININDCKLPSLREKIALVSQDTILFNDTVFNNIAYGAKGKSSIEAVKKAAKAANAIEFIEKLPHGFNHVIGDRGVKLSGGQKQRIAIARAILKNAPILLLDEATSALDSESELLVQDALDNLMKKRTSIVIAHRLSTIMNADKILVIHDGELAEQGNHNELMKKKGKYTALYKRGFS</sequence>
<evidence type="ECO:0000256" key="7">
    <source>
        <dbReference type="ARBA" id="ARBA00022967"/>
    </source>
</evidence>